<dbReference type="SMART" id="SM00871">
    <property type="entry name" value="AraC_E_bind"/>
    <property type="match status" value="1"/>
</dbReference>
<protein>
    <submittedName>
        <fullName evidence="5">AraC family transcriptional regulator</fullName>
    </submittedName>
</protein>
<dbReference type="PANTHER" id="PTHR47504">
    <property type="entry name" value="RIGHT ORIGIN-BINDING PROTEIN"/>
    <property type="match status" value="1"/>
</dbReference>
<dbReference type="SUPFAM" id="SSF46689">
    <property type="entry name" value="Homeodomain-like"/>
    <property type="match status" value="2"/>
</dbReference>
<dbReference type="SUPFAM" id="SSF55136">
    <property type="entry name" value="Probable bacterial effector-binding domain"/>
    <property type="match status" value="1"/>
</dbReference>
<dbReference type="InterPro" id="IPR009057">
    <property type="entry name" value="Homeodomain-like_sf"/>
</dbReference>
<dbReference type="PRINTS" id="PR00032">
    <property type="entry name" value="HTHARAC"/>
</dbReference>
<dbReference type="InterPro" id="IPR011256">
    <property type="entry name" value="Reg_factor_effector_dom_sf"/>
</dbReference>
<dbReference type="PROSITE" id="PS01124">
    <property type="entry name" value="HTH_ARAC_FAMILY_2"/>
    <property type="match status" value="1"/>
</dbReference>
<evidence type="ECO:0000259" key="4">
    <source>
        <dbReference type="PROSITE" id="PS01124"/>
    </source>
</evidence>
<dbReference type="InterPro" id="IPR020449">
    <property type="entry name" value="Tscrpt_reg_AraC-type_HTH"/>
</dbReference>
<dbReference type="RefSeq" id="WP_167126709.1">
    <property type="nucleotide sequence ID" value="NZ_JAAQQR010000005.1"/>
</dbReference>
<organism evidence="5 6">
    <name type="scientific">Luteibacter jiangsuensis</name>
    <dbReference type="NCBI Taxonomy" id="637577"/>
    <lineage>
        <taxon>Bacteria</taxon>
        <taxon>Pseudomonadati</taxon>
        <taxon>Pseudomonadota</taxon>
        <taxon>Gammaproteobacteria</taxon>
        <taxon>Lysobacterales</taxon>
        <taxon>Rhodanobacteraceae</taxon>
        <taxon>Luteibacter</taxon>
    </lineage>
</organism>
<sequence>MAAVQRALWYIESHSGQALALTDVARAAGVSTFHLSRLFQAATGWSVVRYLRMRRLSQAAATLADGATDILDVALSAGYGSHEAFTRAFRDAFGRTPEEVRKQASLDGLDTVAPLRVIEEPAPALAALRVETIGPLLLSGVSRPYRASDTAGIPAQWQDLFGQLDGRAPTAPAYGVFAAGDDDGCVEYLAGHPISRLAEALPGHHTLRLAQRRYAVARHAAHIGSIPLTWRAMMDEWLPASGLRAIDAPDFERYDASFDTATGEGGVDICVPIE</sequence>
<dbReference type="InterPro" id="IPR018062">
    <property type="entry name" value="HTH_AraC-typ_CS"/>
</dbReference>
<dbReference type="InterPro" id="IPR010499">
    <property type="entry name" value="AraC_E-bd"/>
</dbReference>
<dbReference type="EMBL" id="JAAQQR010000005">
    <property type="protein sequence ID" value="NID05672.1"/>
    <property type="molecule type" value="Genomic_DNA"/>
</dbReference>
<evidence type="ECO:0000256" key="2">
    <source>
        <dbReference type="ARBA" id="ARBA00023125"/>
    </source>
</evidence>
<dbReference type="InterPro" id="IPR029442">
    <property type="entry name" value="GyrI-like"/>
</dbReference>
<proteinExistence type="predicted"/>
<comment type="caution">
    <text evidence="5">The sequence shown here is derived from an EMBL/GenBank/DDBJ whole genome shotgun (WGS) entry which is preliminary data.</text>
</comment>
<evidence type="ECO:0000313" key="6">
    <source>
        <dbReference type="Proteomes" id="UP001429601"/>
    </source>
</evidence>
<feature type="domain" description="HTH araC/xylS-type" evidence="4">
    <location>
        <begin position="5"/>
        <end position="103"/>
    </location>
</feature>
<dbReference type="InterPro" id="IPR050959">
    <property type="entry name" value="MarA-like"/>
</dbReference>
<dbReference type="PROSITE" id="PS00041">
    <property type="entry name" value="HTH_ARAC_FAMILY_1"/>
    <property type="match status" value="1"/>
</dbReference>
<evidence type="ECO:0000256" key="3">
    <source>
        <dbReference type="ARBA" id="ARBA00023163"/>
    </source>
</evidence>
<dbReference type="Proteomes" id="UP001429601">
    <property type="component" value="Unassembled WGS sequence"/>
</dbReference>
<dbReference type="SMART" id="SM00342">
    <property type="entry name" value="HTH_ARAC"/>
    <property type="match status" value="1"/>
</dbReference>
<keyword evidence="2" id="KW-0238">DNA-binding</keyword>
<reference evidence="5 6" key="1">
    <citation type="journal article" date="2011" name="Curr. Microbiol.">
        <title>Luteibacter jiangsuensis sp. nov.: a methamidophos-degrading bacterium isolated from a methamidophos-manufacturing factory.</title>
        <authorList>
            <person name="Wang L."/>
            <person name="Wang G.L."/>
            <person name="Li S.P."/>
            <person name="Jiang J.D."/>
        </authorList>
    </citation>
    <scope>NUCLEOTIDE SEQUENCE [LARGE SCALE GENOMIC DNA]</scope>
    <source>
        <strain evidence="5 6">CGMCC 1.10133</strain>
    </source>
</reference>
<dbReference type="PANTHER" id="PTHR47504:SF5">
    <property type="entry name" value="RIGHT ORIGIN-BINDING PROTEIN"/>
    <property type="match status" value="1"/>
</dbReference>
<dbReference type="Pfam" id="PF12833">
    <property type="entry name" value="HTH_18"/>
    <property type="match status" value="1"/>
</dbReference>
<dbReference type="Gene3D" id="3.20.80.10">
    <property type="entry name" value="Regulatory factor, effector binding domain"/>
    <property type="match status" value="1"/>
</dbReference>
<evidence type="ECO:0000313" key="5">
    <source>
        <dbReference type="EMBL" id="NID05672.1"/>
    </source>
</evidence>
<accession>A0ABX0Q7Q0</accession>
<keyword evidence="3" id="KW-0804">Transcription</keyword>
<dbReference type="InterPro" id="IPR018060">
    <property type="entry name" value="HTH_AraC"/>
</dbReference>
<dbReference type="Gene3D" id="1.10.10.60">
    <property type="entry name" value="Homeodomain-like"/>
    <property type="match status" value="2"/>
</dbReference>
<evidence type="ECO:0000256" key="1">
    <source>
        <dbReference type="ARBA" id="ARBA00023015"/>
    </source>
</evidence>
<keyword evidence="6" id="KW-1185">Reference proteome</keyword>
<keyword evidence="1" id="KW-0805">Transcription regulation</keyword>
<name>A0ABX0Q7Q0_9GAMM</name>
<gene>
    <name evidence="5" type="ORF">HBF26_12300</name>
</gene>
<dbReference type="Pfam" id="PF06445">
    <property type="entry name" value="GyrI-like"/>
    <property type="match status" value="1"/>
</dbReference>